<dbReference type="RefSeq" id="WP_263126353.1">
    <property type="nucleotide sequence ID" value="NZ_CP106753.1"/>
</dbReference>
<keyword evidence="2" id="KW-1185">Reference proteome</keyword>
<dbReference type="EMBL" id="CP106753">
    <property type="protein sequence ID" value="UXY16934.1"/>
    <property type="molecule type" value="Genomic_DNA"/>
</dbReference>
<evidence type="ECO:0000313" key="1">
    <source>
        <dbReference type="EMBL" id="UXY16934.1"/>
    </source>
</evidence>
<reference evidence="1" key="1">
    <citation type="submission" date="2022-10" db="EMBL/GenBank/DDBJ databases">
        <title>Chitiniphilus purpureus sp. nov., a novel chitin-degrading bacterium isolated from crawfish pond sediment.</title>
        <authorList>
            <person name="Li K."/>
        </authorList>
    </citation>
    <scope>NUCLEOTIDE SEQUENCE</scope>
    <source>
        <strain evidence="1">CD1</strain>
    </source>
</reference>
<gene>
    <name evidence="1" type="ORF">N8I74_07940</name>
</gene>
<name>A0ABY6DRD4_9NEIS</name>
<protein>
    <submittedName>
        <fullName evidence="1">Uncharacterized protein</fullName>
    </submittedName>
</protein>
<dbReference type="Proteomes" id="UP001061302">
    <property type="component" value="Chromosome"/>
</dbReference>
<evidence type="ECO:0000313" key="2">
    <source>
        <dbReference type="Proteomes" id="UP001061302"/>
    </source>
</evidence>
<accession>A0ABY6DRD4</accession>
<sequence length="108" mass="12121">MNAIKMKDGNILIRHHHDITSFVLAGIGKRGWPAIESQHPRGPTTQAILINPLGHDNFDDFGKKALTPNRGSYVARIKMPRLWRGLFGYRGADPSLYAFLTRLLGSIR</sequence>
<organism evidence="1 2">
    <name type="scientific">Chitiniphilus purpureus</name>
    <dbReference type="NCBI Taxonomy" id="2981137"/>
    <lineage>
        <taxon>Bacteria</taxon>
        <taxon>Pseudomonadati</taxon>
        <taxon>Pseudomonadota</taxon>
        <taxon>Betaproteobacteria</taxon>
        <taxon>Neisseriales</taxon>
        <taxon>Chitinibacteraceae</taxon>
        <taxon>Chitiniphilus</taxon>
    </lineage>
</organism>
<proteinExistence type="predicted"/>